<organism evidence="1 2">
    <name type="scientific">Cichorium intybus</name>
    <name type="common">Chicory</name>
    <dbReference type="NCBI Taxonomy" id="13427"/>
    <lineage>
        <taxon>Eukaryota</taxon>
        <taxon>Viridiplantae</taxon>
        <taxon>Streptophyta</taxon>
        <taxon>Embryophyta</taxon>
        <taxon>Tracheophyta</taxon>
        <taxon>Spermatophyta</taxon>
        <taxon>Magnoliopsida</taxon>
        <taxon>eudicotyledons</taxon>
        <taxon>Gunneridae</taxon>
        <taxon>Pentapetalae</taxon>
        <taxon>asterids</taxon>
        <taxon>campanulids</taxon>
        <taxon>Asterales</taxon>
        <taxon>Asteraceae</taxon>
        <taxon>Cichorioideae</taxon>
        <taxon>Cichorieae</taxon>
        <taxon>Cichoriinae</taxon>
        <taxon>Cichorium</taxon>
    </lineage>
</organism>
<dbReference type="Proteomes" id="UP001055811">
    <property type="component" value="Linkage Group LG06"/>
</dbReference>
<reference evidence="1 2" key="2">
    <citation type="journal article" date="2022" name="Mol. Ecol. Resour.">
        <title>The genomes of chicory, endive, great burdock and yacon provide insights into Asteraceae paleo-polyploidization history and plant inulin production.</title>
        <authorList>
            <person name="Fan W."/>
            <person name="Wang S."/>
            <person name="Wang H."/>
            <person name="Wang A."/>
            <person name="Jiang F."/>
            <person name="Liu H."/>
            <person name="Zhao H."/>
            <person name="Xu D."/>
            <person name="Zhang Y."/>
        </authorList>
    </citation>
    <scope>NUCLEOTIDE SEQUENCE [LARGE SCALE GENOMIC DNA]</scope>
    <source>
        <strain evidence="2">cv. Punajuju</strain>
        <tissue evidence="1">Leaves</tissue>
    </source>
</reference>
<sequence length="202" mass="23746">MAKTVVSTIGSVAAAAMVVRSFARDYLPAEYQEYLYFGFRKFINKFSTQLTMVIHEFDEFLFLENEIYKATELYLAARISPEIHRLKITKRASEKNIKVSMETNEEFTDVYNGVKFWWSLVSNKAPTTEYYRNDVKIGFSGLDHRMLELTFHRKHKELALNEYLPFILEDLKKRKQEEKSLKLFTVDPMMMLLGSENSSIQH</sequence>
<evidence type="ECO:0000313" key="2">
    <source>
        <dbReference type="Proteomes" id="UP001055811"/>
    </source>
</evidence>
<protein>
    <submittedName>
        <fullName evidence="1">Uncharacterized protein</fullName>
    </submittedName>
</protein>
<keyword evidence="2" id="KW-1185">Reference proteome</keyword>
<proteinExistence type="predicted"/>
<name>A0ACB9BLD5_CICIN</name>
<evidence type="ECO:0000313" key="1">
    <source>
        <dbReference type="EMBL" id="KAI3722832.1"/>
    </source>
</evidence>
<accession>A0ACB9BLD5</accession>
<comment type="caution">
    <text evidence="1">The sequence shown here is derived from an EMBL/GenBank/DDBJ whole genome shotgun (WGS) entry which is preliminary data.</text>
</comment>
<gene>
    <name evidence="1" type="ORF">L2E82_33950</name>
</gene>
<reference evidence="2" key="1">
    <citation type="journal article" date="2022" name="Mol. Ecol. Resour.">
        <title>The genomes of chicory, endive, great burdock and yacon provide insights into Asteraceae palaeo-polyploidization history and plant inulin production.</title>
        <authorList>
            <person name="Fan W."/>
            <person name="Wang S."/>
            <person name="Wang H."/>
            <person name="Wang A."/>
            <person name="Jiang F."/>
            <person name="Liu H."/>
            <person name="Zhao H."/>
            <person name="Xu D."/>
            <person name="Zhang Y."/>
        </authorList>
    </citation>
    <scope>NUCLEOTIDE SEQUENCE [LARGE SCALE GENOMIC DNA]</scope>
    <source>
        <strain evidence="2">cv. Punajuju</strain>
    </source>
</reference>
<dbReference type="EMBL" id="CM042014">
    <property type="protein sequence ID" value="KAI3722832.1"/>
    <property type="molecule type" value="Genomic_DNA"/>
</dbReference>